<dbReference type="Pfam" id="PF00001">
    <property type="entry name" value="7tm_1"/>
    <property type="match status" value="1"/>
</dbReference>
<keyword evidence="11" id="KW-1185">Reference proteome</keyword>
<dbReference type="InterPro" id="IPR000276">
    <property type="entry name" value="GPCR_Rhodpsn"/>
</dbReference>
<feature type="transmembrane region" description="Helical" evidence="8">
    <location>
        <begin position="52"/>
        <end position="71"/>
    </location>
</feature>
<evidence type="ECO:0000256" key="7">
    <source>
        <dbReference type="RuleBase" id="RU000688"/>
    </source>
</evidence>
<feature type="transmembrane region" description="Helical" evidence="8">
    <location>
        <begin position="193"/>
        <end position="216"/>
    </location>
</feature>
<dbReference type="Gene3D" id="1.20.1070.10">
    <property type="entry name" value="Rhodopsin 7-helix transmembrane proteins"/>
    <property type="match status" value="1"/>
</dbReference>
<dbReference type="PANTHER" id="PTHR24241:SF76">
    <property type="entry name" value="NEUROPEPTIDE SIFAMIDE RECEPTOR"/>
    <property type="match status" value="1"/>
</dbReference>
<keyword evidence="7" id="KW-0807">Transducer</keyword>
<name>A0ABD0M6H2_9CAEN</name>
<keyword evidence="5 8" id="KW-0472">Membrane</keyword>
<sequence length="273" mass="30874">WQLGAFMCKAAPYLQGVSVFASVSTLATIALDRYVAICHTLDMKINRRKCKVIIFFIWVTALGIMVPWLVYYRHEPFQTSRQQLYVCYEEWPSFPIQRGYYLGVIFVCCYSLPLAMIVVCYLLIGLKVGRRHAPGARNSSTELIQRSKVKVIKMLSVVCVLFAFSWMPLYVLNFWRMIYPDAESQRSPVFAEIVVPLAQWLGSSNCCANPIIYCFYSKKFRAGFRELVTCCPYGSSSSGRGMRFKGSPEITALKNGGSPRYNGTSATTAIVTL</sequence>
<evidence type="ECO:0000256" key="6">
    <source>
        <dbReference type="ARBA" id="ARBA00023170"/>
    </source>
</evidence>
<comment type="subcellular location">
    <subcellularLocation>
        <location evidence="1">Cell membrane</location>
        <topology evidence="1">Multi-pass membrane protein</topology>
    </subcellularLocation>
</comment>
<dbReference type="Proteomes" id="UP001519460">
    <property type="component" value="Unassembled WGS sequence"/>
</dbReference>
<dbReference type="SUPFAM" id="SSF81321">
    <property type="entry name" value="Family A G protein-coupled receptor-like"/>
    <property type="match status" value="1"/>
</dbReference>
<dbReference type="CDD" id="cd14993">
    <property type="entry name" value="7tmA_CCKR-like"/>
    <property type="match status" value="1"/>
</dbReference>
<dbReference type="GO" id="GO:0004930">
    <property type="term" value="F:G protein-coupled receptor activity"/>
    <property type="evidence" value="ECO:0007669"/>
    <property type="project" value="UniProtKB-KW"/>
</dbReference>
<evidence type="ECO:0000256" key="4">
    <source>
        <dbReference type="ARBA" id="ARBA00022989"/>
    </source>
</evidence>
<evidence type="ECO:0000256" key="8">
    <source>
        <dbReference type="SAM" id="Phobius"/>
    </source>
</evidence>
<gene>
    <name evidence="10" type="ORF">BaRGS_00001186</name>
</gene>
<dbReference type="InterPro" id="IPR017452">
    <property type="entry name" value="GPCR_Rhodpsn_7TM"/>
</dbReference>
<reference evidence="10 11" key="1">
    <citation type="journal article" date="2023" name="Sci. Data">
        <title>Genome assembly of the Korean intertidal mud-creeper Batillaria attramentaria.</title>
        <authorList>
            <person name="Patra A.K."/>
            <person name="Ho P.T."/>
            <person name="Jun S."/>
            <person name="Lee S.J."/>
            <person name="Kim Y."/>
            <person name="Won Y.J."/>
        </authorList>
    </citation>
    <scope>NUCLEOTIDE SEQUENCE [LARGE SCALE GENOMIC DNA]</scope>
    <source>
        <strain evidence="10">Wonlab-2016</strain>
    </source>
</reference>
<feature type="transmembrane region" description="Helical" evidence="8">
    <location>
        <begin position="154"/>
        <end position="173"/>
    </location>
</feature>
<evidence type="ECO:0000256" key="3">
    <source>
        <dbReference type="ARBA" id="ARBA00022692"/>
    </source>
</evidence>
<keyword evidence="2" id="KW-1003">Cell membrane</keyword>
<keyword evidence="3 7" id="KW-0812">Transmembrane</keyword>
<evidence type="ECO:0000256" key="5">
    <source>
        <dbReference type="ARBA" id="ARBA00023136"/>
    </source>
</evidence>
<proteinExistence type="inferred from homology"/>
<dbReference type="PANTHER" id="PTHR24241">
    <property type="entry name" value="NEUROPEPTIDE RECEPTOR-RELATED G-PROTEIN COUPLED RECEPTOR"/>
    <property type="match status" value="1"/>
</dbReference>
<feature type="domain" description="G-protein coupled receptors family 1 profile" evidence="9">
    <location>
        <begin position="1"/>
        <end position="213"/>
    </location>
</feature>
<protein>
    <recommendedName>
        <fullName evidence="9">G-protein coupled receptors family 1 profile domain-containing protein</fullName>
    </recommendedName>
</protein>
<comment type="caution">
    <text evidence="10">The sequence shown here is derived from an EMBL/GenBank/DDBJ whole genome shotgun (WGS) entry which is preliminary data.</text>
</comment>
<keyword evidence="4 8" id="KW-1133">Transmembrane helix</keyword>
<dbReference type="PROSITE" id="PS50262">
    <property type="entry name" value="G_PROTEIN_RECEP_F1_2"/>
    <property type="match status" value="1"/>
</dbReference>
<organism evidence="10 11">
    <name type="scientific">Batillaria attramentaria</name>
    <dbReference type="NCBI Taxonomy" id="370345"/>
    <lineage>
        <taxon>Eukaryota</taxon>
        <taxon>Metazoa</taxon>
        <taxon>Spiralia</taxon>
        <taxon>Lophotrochozoa</taxon>
        <taxon>Mollusca</taxon>
        <taxon>Gastropoda</taxon>
        <taxon>Caenogastropoda</taxon>
        <taxon>Sorbeoconcha</taxon>
        <taxon>Cerithioidea</taxon>
        <taxon>Batillariidae</taxon>
        <taxon>Batillaria</taxon>
    </lineage>
</organism>
<keyword evidence="7" id="KW-0297">G-protein coupled receptor</keyword>
<evidence type="ECO:0000256" key="2">
    <source>
        <dbReference type="ARBA" id="ARBA00022475"/>
    </source>
</evidence>
<evidence type="ECO:0000259" key="9">
    <source>
        <dbReference type="PROSITE" id="PS50262"/>
    </source>
</evidence>
<dbReference type="PRINTS" id="PR00237">
    <property type="entry name" value="GPCRRHODOPSN"/>
</dbReference>
<feature type="transmembrane region" description="Helical" evidence="8">
    <location>
        <begin position="100"/>
        <end position="124"/>
    </location>
</feature>
<evidence type="ECO:0000313" key="11">
    <source>
        <dbReference type="Proteomes" id="UP001519460"/>
    </source>
</evidence>
<feature type="transmembrane region" description="Helical" evidence="8">
    <location>
        <begin position="12"/>
        <end position="31"/>
    </location>
</feature>
<dbReference type="PROSITE" id="PS00237">
    <property type="entry name" value="G_PROTEIN_RECEP_F1_1"/>
    <property type="match status" value="1"/>
</dbReference>
<feature type="non-terminal residue" evidence="10">
    <location>
        <position position="1"/>
    </location>
</feature>
<accession>A0ABD0M6H2</accession>
<evidence type="ECO:0000256" key="1">
    <source>
        <dbReference type="ARBA" id="ARBA00004651"/>
    </source>
</evidence>
<comment type="similarity">
    <text evidence="7">Belongs to the G-protein coupled receptor 1 family.</text>
</comment>
<dbReference type="AlphaFoldDB" id="A0ABD0M6H2"/>
<evidence type="ECO:0000313" key="10">
    <source>
        <dbReference type="EMBL" id="KAK7507251.1"/>
    </source>
</evidence>
<dbReference type="GO" id="GO:0005886">
    <property type="term" value="C:plasma membrane"/>
    <property type="evidence" value="ECO:0007669"/>
    <property type="project" value="UniProtKB-SubCell"/>
</dbReference>
<keyword evidence="6 7" id="KW-0675">Receptor</keyword>
<dbReference type="EMBL" id="JACVVK020000004">
    <property type="protein sequence ID" value="KAK7507251.1"/>
    <property type="molecule type" value="Genomic_DNA"/>
</dbReference>